<proteinExistence type="predicted"/>
<protein>
    <submittedName>
        <fullName evidence="1">Uncharacterized protein</fullName>
    </submittedName>
</protein>
<dbReference type="AlphaFoldDB" id="A0A4P7MUT2"/>
<dbReference type="Proteomes" id="UP000294847">
    <property type="component" value="Chromosome 1"/>
</dbReference>
<name>A0A4P7MUT2_PYROR</name>
<evidence type="ECO:0000313" key="2">
    <source>
        <dbReference type="Proteomes" id="UP000294847"/>
    </source>
</evidence>
<gene>
    <name evidence="1" type="ORF">PoMZ_09493</name>
</gene>
<reference evidence="1 2" key="1">
    <citation type="journal article" date="2019" name="Mol. Biol. Evol.">
        <title>Blast fungal genomes show frequent chromosomal changes, gene gains and losses, and effector gene turnover.</title>
        <authorList>
            <person name="Gomez Luciano L.B."/>
            <person name="Jason Tsai I."/>
            <person name="Chuma I."/>
            <person name="Tosa Y."/>
            <person name="Chen Y.H."/>
            <person name="Li J.Y."/>
            <person name="Li M.Y."/>
            <person name="Jade Lu M.Y."/>
            <person name="Nakayashiki H."/>
            <person name="Li W.H."/>
        </authorList>
    </citation>
    <scope>NUCLEOTIDE SEQUENCE [LARGE SCALE GENOMIC DNA]</scope>
    <source>
        <strain evidence="1">MZ5-1-6</strain>
    </source>
</reference>
<organism evidence="1 2">
    <name type="scientific">Pyricularia oryzae</name>
    <name type="common">Rice blast fungus</name>
    <name type="synonym">Magnaporthe oryzae</name>
    <dbReference type="NCBI Taxonomy" id="318829"/>
    <lineage>
        <taxon>Eukaryota</taxon>
        <taxon>Fungi</taxon>
        <taxon>Dikarya</taxon>
        <taxon>Ascomycota</taxon>
        <taxon>Pezizomycotina</taxon>
        <taxon>Sordariomycetes</taxon>
        <taxon>Sordariomycetidae</taxon>
        <taxon>Magnaporthales</taxon>
        <taxon>Pyriculariaceae</taxon>
        <taxon>Pyricularia</taxon>
    </lineage>
</organism>
<dbReference type="EMBL" id="CP034204">
    <property type="protein sequence ID" value="QBZ53803.1"/>
    <property type="molecule type" value="Genomic_DNA"/>
</dbReference>
<sequence>MAPGRQQHPGFLAKQTWIRLPPHIFSKAIKMLPQVSSRTLLLIPILLHQAVTVVNAQGTSNMPPLNVTAISASGGDSTFECWQFGPFTSVTAPGVNDASALLLTTAATQVNYAMFPAGSTGGLHRSPRLQFVVFMTGRARITLPNGNGTYEINGGGRGCMIVSADTSDVSRVGHTTDYPGDTPTGVMQVPITNGRQGLGRYRVLHQGTCTEEELGGTITTPNDGGGYIDG</sequence>
<accession>A0A4P7MUT2</accession>
<evidence type="ECO:0000313" key="1">
    <source>
        <dbReference type="EMBL" id="QBZ53803.1"/>
    </source>
</evidence>